<accession>A0A8B9DBV6</accession>
<dbReference type="GO" id="GO:0050829">
    <property type="term" value="P:defense response to Gram-negative bacterium"/>
    <property type="evidence" value="ECO:0007669"/>
    <property type="project" value="TreeGrafter"/>
</dbReference>
<evidence type="ECO:0000313" key="13">
    <source>
        <dbReference type="Proteomes" id="UP000694521"/>
    </source>
</evidence>
<dbReference type="PROSITE" id="PS51257">
    <property type="entry name" value="PROKAR_LIPOPROTEIN"/>
    <property type="match status" value="1"/>
</dbReference>
<sequence length="64" mass="6975">MKVMLLLLLVLLVACQAALFFAITVPDTVMCRKIKGECSFLLCSLFKTSIGTCYNGLAKCCIPL</sequence>
<keyword evidence="8" id="KW-0044">Antibiotic</keyword>
<evidence type="ECO:0000256" key="10">
    <source>
        <dbReference type="SAM" id="SignalP"/>
    </source>
</evidence>
<keyword evidence="5" id="KW-0929">Antimicrobial</keyword>
<proteinExistence type="inferred from homology"/>
<dbReference type="GO" id="GO:0005615">
    <property type="term" value="C:extracellular space"/>
    <property type="evidence" value="ECO:0007669"/>
    <property type="project" value="TreeGrafter"/>
</dbReference>
<keyword evidence="4" id="KW-0964">Secreted</keyword>
<dbReference type="GO" id="GO:0002227">
    <property type="term" value="P:innate immune response in mucosa"/>
    <property type="evidence" value="ECO:0007669"/>
    <property type="project" value="TreeGrafter"/>
</dbReference>
<dbReference type="GO" id="GO:0031731">
    <property type="term" value="F:CCR6 chemokine receptor binding"/>
    <property type="evidence" value="ECO:0007669"/>
    <property type="project" value="TreeGrafter"/>
</dbReference>
<keyword evidence="9" id="KW-1015">Disulfide bond</keyword>
<keyword evidence="13" id="KW-1185">Reference proteome</keyword>
<evidence type="ECO:0000256" key="8">
    <source>
        <dbReference type="ARBA" id="ARBA00023022"/>
    </source>
</evidence>
<dbReference type="PANTHER" id="PTHR21388:SF9">
    <property type="entry name" value="BETA-DEFENSIN 1"/>
    <property type="match status" value="1"/>
</dbReference>
<dbReference type="GO" id="GO:0050830">
    <property type="term" value="P:defense response to Gram-positive bacterium"/>
    <property type="evidence" value="ECO:0007669"/>
    <property type="project" value="TreeGrafter"/>
</dbReference>
<keyword evidence="6 10" id="KW-0732">Signal</keyword>
<feature type="signal peptide" evidence="10">
    <location>
        <begin position="1"/>
        <end position="17"/>
    </location>
</feature>
<evidence type="ECO:0000259" key="11">
    <source>
        <dbReference type="Pfam" id="PF00711"/>
    </source>
</evidence>
<protein>
    <recommendedName>
        <fullName evidence="11">Beta-defensin-like domain-containing protein</fullName>
    </recommendedName>
</protein>
<evidence type="ECO:0000256" key="6">
    <source>
        <dbReference type="ARBA" id="ARBA00022729"/>
    </source>
</evidence>
<dbReference type="InterPro" id="IPR001855">
    <property type="entry name" value="Defensin_beta-like"/>
</dbReference>
<dbReference type="Pfam" id="PF00711">
    <property type="entry name" value="Defensin_beta"/>
    <property type="match status" value="1"/>
</dbReference>
<dbReference type="Proteomes" id="UP000694521">
    <property type="component" value="Unplaced"/>
</dbReference>
<feature type="chain" id="PRO_5034582073" description="Beta-defensin-like domain-containing protein" evidence="10">
    <location>
        <begin position="18"/>
        <end position="64"/>
    </location>
</feature>
<comment type="subcellular location">
    <subcellularLocation>
        <location evidence="1">Cytoplasmic granule</location>
    </subcellularLocation>
    <subcellularLocation>
        <location evidence="2">Secreted</location>
    </subcellularLocation>
</comment>
<reference evidence="12" key="1">
    <citation type="submission" date="2025-08" db="UniProtKB">
        <authorList>
            <consortium name="Ensembl"/>
        </authorList>
    </citation>
    <scope>IDENTIFICATION</scope>
</reference>
<dbReference type="SUPFAM" id="SSF57392">
    <property type="entry name" value="Defensin-like"/>
    <property type="match status" value="1"/>
</dbReference>
<evidence type="ECO:0000256" key="5">
    <source>
        <dbReference type="ARBA" id="ARBA00022529"/>
    </source>
</evidence>
<evidence type="ECO:0000256" key="2">
    <source>
        <dbReference type="ARBA" id="ARBA00004613"/>
    </source>
</evidence>
<dbReference type="Ensembl" id="ENSACDT00005005023.1">
    <property type="protein sequence ID" value="ENSACDP00005004152.1"/>
    <property type="gene ID" value="ENSACDG00005003047.1"/>
</dbReference>
<dbReference type="AlphaFoldDB" id="A0A8B9DBV6"/>
<feature type="domain" description="Beta-defensin-like" evidence="11">
    <location>
        <begin position="27"/>
        <end position="61"/>
    </location>
</feature>
<evidence type="ECO:0000256" key="9">
    <source>
        <dbReference type="ARBA" id="ARBA00023157"/>
    </source>
</evidence>
<name>A0A8B9DBV6_ANSCY</name>
<evidence type="ECO:0000256" key="3">
    <source>
        <dbReference type="ARBA" id="ARBA00007371"/>
    </source>
</evidence>
<dbReference type="PANTHER" id="PTHR21388">
    <property type="entry name" value="BETA-DEFENSIN-RELATED"/>
    <property type="match status" value="1"/>
</dbReference>
<evidence type="ECO:0000313" key="12">
    <source>
        <dbReference type="Ensembl" id="ENSACDP00005004152.1"/>
    </source>
</evidence>
<comment type="similarity">
    <text evidence="3">Belongs to the beta-defensin family.</text>
</comment>
<evidence type="ECO:0000256" key="1">
    <source>
        <dbReference type="ARBA" id="ARBA00004463"/>
    </source>
</evidence>
<evidence type="ECO:0000256" key="4">
    <source>
        <dbReference type="ARBA" id="ARBA00022525"/>
    </source>
</evidence>
<organism evidence="12 13">
    <name type="scientific">Anser cygnoides</name>
    <name type="common">Swan goose</name>
    <dbReference type="NCBI Taxonomy" id="8845"/>
    <lineage>
        <taxon>Eukaryota</taxon>
        <taxon>Metazoa</taxon>
        <taxon>Chordata</taxon>
        <taxon>Craniata</taxon>
        <taxon>Vertebrata</taxon>
        <taxon>Euteleostomi</taxon>
        <taxon>Archelosauria</taxon>
        <taxon>Archosauria</taxon>
        <taxon>Dinosauria</taxon>
        <taxon>Saurischia</taxon>
        <taxon>Theropoda</taxon>
        <taxon>Coelurosauria</taxon>
        <taxon>Aves</taxon>
        <taxon>Neognathae</taxon>
        <taxon>Galloanserae</taxon>
        <taxon>Anseriformes</taxon>
        <taxon>Anatidae</taxon>
        <taxon>Anserinae</taxon>
        <taxon>Anser</taxon>
    </lineage>
</organism>
<reference evidence="12" key="2">
    <citation type="submission" date="2025-09" db="UniProtKB">
        <authorList>
            <consortium name="Ensembl"/>
        </authorList>
    </citation>
    <scope>IDENTIFICATION</scope>
</reference>
<evidence type="ECO:0000256" key="7">
    <source>
        <dbReference type="ARBA" id="ARBA00022940"/>
    </source>
</evidence>
<keyword evidence="7" id="KW-0211">Defensin</keyword>
<dbReference type="Gene3D" id="3.10.360.10">
    <property type="entry name" value="Antimicrobial Peptide, Beta-defensin 2, Chain A"/>
    <property type="match status" value="1"/>
</dbReference>